<evidence type="ECO:0000256" key="1">
    <source>
        <dbReference type="SAM" id="MobiDB-lite"/>
    </source>
</evidence>
<protein>
    <submittedName>
        <fullName evidence="2">Uncharacterized protein</fullName>
    </submittedName>
</protein>
<proteinExistence type="predicted"/>
<dbReference type="PANTHER" id="PTHR31912:SF34">
    <property type="entry name" value="NOTOCHORD-RELATED PROTEIN"/>
    <property type="match status" value="1"/>
</dbReference>
<dbReference type="EMBL" id="JADOXO010000695">
    <property type="protein sequence ID" value="KAF9801203.1"/>
    <property type="molecule type" value="Genomic_DNA"/>
</dbReference>
<organism evidence="2 3">
    <name type="scientific">Rhodonia placenta</name>
    <dbReference type="NCBI Taxonomy" id="104341"/>
    <lineage>
        <taxon>Eukaryota</taxon>
        <taxon>Fungi</taxon>
        <taxon>Dikarya</taxon>
        <taxon>Basidiomycota</taxon>
        <taxon>Agaricomycotina</taxon>
        <taxon>Agaricomycetes</taxon>
        <taxon>Polyporales</taxon>
        <taxon>Adustoporiaceae</taxon>
        <taxon>Rhodonia</taxon>
    </lineage>
</organism>
<reference evidence="2" key="1">
    <citation type="submission" date="2020-11" db="EMBL/GenBank/DDBJ databases">
        <authorList>
            <person name="Koelle M."/>
            <person name="Horta M.A.C."/>
            <person name="Nowrousian M."/>
            <person name="Ohm R.A."/>
            <person name="Benz P."/>
            <person name="Pilgard A."/>
        </authorList>
    </citation>
    <scope>NUCLEOTIDE SEQUENCE</scope>
    <source>
        <strain evidence="2">FPRL280</strain>
    </source>
</reference>
<dbReference type="Proteomes" id="UP000639403">
    <property type="component" value="Unassembled WGS sequence"/>
</dbReference>
<comment type="caution">
    <text evidence="2">The sequence shown here is derived from an EMBL/GenBank/DDBJ whole genome shotgun (WGS) entry which is preliminary data.</text>
</comment>
<feature type="compositionally biased region" description="Low complexity" evidence="1">
    <location>
        <begin position="313"/>
        <end position="324"/>
    </location>
</feature>
<dbReference type="AlphaFoldDB" id="A0A8H7NSY4"/>
<sequence length="881" mass="98238">MANPLIRKHLHFYPEDAGSRLREAWQGQCWLHELSPHIVSQMIRVDHQDYYIHEPAKLCDGMVVVPMRWYMRKSSSGEQLLYGEGRQLVPVGIPQGRQSYVVLDSSVVHFAATDLSLCLSNLIATYQSDGLPDPRSLIGIVRADGGVHPWTWTDPSLGNPWRARAKGQRVVTFMMWLYCDDTSGNVSKKWNKHNSWLFTAAGLPRELGQQESNVHFLATSNLAPPLEMLDGIVSQLEVGQRDGIWAWDVKAKECVFVIPAVLALLGDNLMQSELACHVGLAGKFFCRHCWVKGHNVHEEANIPEAKAASAAGSNSDHSNTSASSVGSQGKPSKKGRRAETLQELVDHCQTGIKDTFQDHFITQIAEFARKLRGSHDEKQAAVDHMIAHEFPANITSPIFRIHDLDANRDTPVEILHVVLLGFVKYFWRDAIARIPKEKKPLLKTRLSALDVSALGIPPLVGETLVTYAGSFMGRDFRTISQVAPFVLYNLVPCECYEAWLALCTLVPLIWQPKIDDIEAHLVKMEAAINHFLRCTACWTPRWFNKPKFHIIRHLVAHVRRFGPAILFATEGFESFNVIVRSKSMHSNRHAPSRDIVRAFARANRIRHLLSGGRFLKEGSLPCSHEPLGLPTDSQAWVSAGHYPLALATPRANMKNIITHYYGLNKAIHAPPPHALGLCLLEPSPSLSWHNTLMAPHLPMALADPQARLRRCKSVQYCTNETYTVGTWVLFQQAMLEANYPSHTQHQHRNMCAIRRVMEIIQVCNSPHAHAGHADWTLIQTIVIAGLAKVYGFSPTAPGTLSDREASGCYMYGQCAAQLCCSQSCADARCSAHPGLPYPTYPVRSRDSHPGRCPCRGGFTGHSEVQNTNTTCEAQRAAPCCY</sequence>
<gene>
    <name evidence="2" type="ORF">IEO21_10183</name>
</gene>
<feature type="region of interest" description="Disordered" evidence="1">
    <location>
        <begin position="305"/>
        <end position="339"/>
    </location>
</feature>
<evidence type="ECO:0000313" key="3">
    <source>
        <dbReference type="Proteomes" id="UP000639403"/>
    </source>
</evidence>
<name>A0A8H7NSY4_9APHY</name>
<dbReference type="PANTHER" id="PTHR31912">
    <property type="entry name" value="IP13529P"/>
    <property type="match status" value="1"/>
</dbReference>
<accession>A0A8H7NSY4</accession>
<reference evidence="2" key="2">
    <citation type="journal article" name="Front. Microbiol.">
        <title>Degradative Capacity of Two Strains of Rhodonia placenta: From Phenotype to Genotype.</title>
        <authorList>
            <person name="Kolle M."/>
            <person name="Horta M.A.C."/>
            <person name="Nowrousian M."/>
            <person name="Ohm R.A."/>
            <person name="Benz J.P."/>
            <person name="Pilgard A."/>
        </authorList>
    </citation>
    <scope>NUCLEOTIDE SEQUENCE</scope>
    <source>
        <strain evidence="2">FPRL280</strain>
    </source>
</reference>
<evidence type="ECO:0000313" key="2">
    <source>
        <dbReference type="EMBL" id="KAF9801203.1"/>
    </source>
</evidence>